<evidence type="ECO:0000313" key="1">
    <source>
        <dbReference type="EMBL" id="KAG8540314.1"/>
    </source>
</evidence>
<evidence type="ECO:0000313" key="2">
    <source>
        <dbReference type="Proteomes" id="UP000824782"/>
    </source>
</evidence>
<comment type="caution">
    <text evidence="1">The sequence shown here is derived from an EMBL/GenBank/DDBJ whole genome shotgun (WGS) entry which is preliminary data.</text>
</comment>
<gene>
    <name evidence="1" type="ORF">GDO81_019498</name>
</gene>
<dbReference type="AlphaFoldDB" id="A0AAV6YYM9"/>
<dbReference type="Proteomes" id="UP000824782">
    <property type="component" value="Unassembled WGS sequence"/>
</dbReference>
<proteinExistence type="predicted"/>
<accession>A0AAV6YYM9</accession>
<name>A0AAV6YYM9_ENGPU</name>
<keyword evidence="2" id="KW-1185">Reference proteome</keyword>
<protein>
    <submittedName>
        <fullName evidence="1">Uncharacterized protein</fullName>
    </submittedName>
</protein>
<reference evidence="1" key="1">
    <citation type="thesis" date="2020" institute="ProQuest LLC" country="789 East Eisenhower Parkway, Ann Arbor, MI, USA">
        <title>Comparative Genomics and Chromosome Evolution.</title>
        <authorList>
            <person name="Mudd A.B."/>
        </authorList>
    </citation>
    <scope>NUCLEOTIDE SEQUENCE</scope>
    <source>
        <strain evidence="1">237g6f4</strain>
        <tissue evidence="1">Blood</tissue>
    </source>
</reference>
<dbReference type="EMBL" id="WNYA01010825">
    <property type="protein sequence ID" value="KAG8540314.1"/>
    <property type="molecule type" value="Genomic_DNA"/>
</dbReference>
<organism evidence="1 2">
    <name type="scientific">Engystomops pustulosus</name>
    <name type="common">Tungara frog</name>
    <name type="synonym">Physalaemus pustulosus</name>
    <dbReference type="NCBI Taxonomy" id="76066"/>
    <lineage>
        <taxon>Eukaryota</taxon>
        <taxon>Metazoa</taxon>
        <taxon>Chordata</taxon>
        <taxon>Craniata</taxon>
        <taxon>Vertebrata</taxon>
        <taxon>Euteleostomi</taxon>
        <taxon>Amphibia</taxon>
        <taxon>Batrachia</taxon>
        <taxon>Anura</taxon>
        <taxon>Neobatrachia</taxon>
        <taxon>Hyloidea</taxon>
        <taxon>Leptodactylidae</taxon>
        <taxon>Leiuperinae</taxon>
        <taxon>Engystomops</taxon>
    </lineage>
</organism>
<sequence length="97" mass="10727">MCTDEGCAHSPTMCRRLGIFQRKPWLANSSLVPTEHGVWRCHVERSAACNILQHGRLVSGSVIVWGGISLEGHTALHVLARGSLTALRFRDDILRPL</sequence>